<protein>
    <submittedName>
        <fullName evidence="5">GntR family transcriptional regulator</fullName>
    </submittedName>
</protein>
<keyword evidence="6" id="KW-1185">Reference proteome</keyword>
<organism evidence="5 6">
    <name type="scientific">Aureimonas fodinaquatilis</name>
    <dbReference type="NCBI Taxonomy" id="2565783"/>
    <lineage>
        <taxon>Bacteria</taxon>
        <taxon>Pseudomonadati</taxon>
        <taxon>Pseudomonadota</taxon>
        <taxon>Alphaproteobacteria</taxon>
        <taxon>Hyphomicrobiales</taxon>
        <taxon>Aurantimonadaceae</taxon>
        <taxon>Aureimonas</taxon>
    </lineage>
</organism>
<reference evidence="5 6" key="1">
    <citation type="submission" date="2019-08" db="EMBL/GenBank/DDBJ databases">
        <title>Aureimonas fodiniaquatilis sp. nov., isolated from a coal mine wastewater.</title>
        <authorList>
            <person name="Kim W."/>
        </authorList>
    </citation>
    <scope>NUCLEOTIDE SEQUENCE [LARGE SCALE GENOMIC DNA]</scope>
    <source>
        <strain evidence="5 6">CAU 1482</strain>
    </source>
</reference>
<evidence type="ECO:0000256" key="1">
    <source>
        <dbReference type="ARBA" id="ARBA00023015"/>
    </source>
</evidence>
<dbReference type="SUPFAM" id="SSF48008">
    <property type="entry name" value="GntR ligand-binding domain-like"/>
    <property type="match status" value="1"/>
</dbReference>
<accession>A0A5B0DTQ1</accession>
<dbReference type="GO" id="GO:0003677">
    <property type="term" value="F:DNA binding"/>
    <property type="evidence" value="ECO:0007669"/>
    <property type="project" value="UniProtKB-KW"/>
</dbReference>
<gene>
    <name evidence="5" type="ORF">FPY71_13175</name>
</gene>
<evidence type="ECO:0000256" key="2">
    <source>
        <dbReference type="ARBA" id="ARBA00023125"/>
    </source>
</evidence>
<dbReference type="InterPro" id="IPR008920">
    <property type="entry name" value="TF_FadR/GntR_C"/>
</dbReference>
<dbReference type="AlphaFoldDB" id="A0A5B0DTQ1"/>
<dbReference type="EMBL" id="VTWH01000003">
    <property type="protein sequence ID" value="KAA0969816.1"/>
    <property type="molecule type" value="Genomic_DNA"/>
</dbReference>
<evidence type="ECO:0000256" key="3">
    <source>
        <dbReference type="ARBA" id="ARBA00023163"/>
    </source>
</evidence>
<evidence type="ECO:0000313" key="6">
    <source>
        <dbReference type="Proteomes" id="UP000324738"/>
    </source>
</evidence>
<dbReference type="PANTHER" id="PTHR43537:SF24">
    <property type="entry name" value="GLUCONATE OPERON TRANSCRIPTIONAL REPRESSOR"/>
    <property type="match status" value="1"/>
</dbReference>
<keyword evidence="3" id="KW-0804">Transcription</keyword>
<keyword evidence="2" id="KW-0238">DNA-binding</keyword>
<dbReference type="Proteomes" id="UP000324738">
    <property type="component" value="Unassembled WGS sequence"/>
</dbReference>
<dbReference type="OrthoDB" id="8114900at2"/>
<dbReference type="Gene3D" id="1.20.120.530">
    <property type="entry name" value="GntR ligand-binding domain-like"/>
    <property type="match status" value="1"/>
</dbReference>
<feature type="domain" description="HTH gntR-type" evidence="4">
    <location>
        <begin position="8"/>
        <end position="75"/>
    </location>
</feature>
<dbReference type="GO" id="GO:0003700">
    <property type="term" value="F:DNA-binding transcription factor activity"/>
    <property type="evidence" value="ECO:0007669"/>
    <property type="project" value="InterPro"/>
</dbReference>
<dbReference type="InterPro" id="IPR036390">
    <property type="entry name" value="WH_DNA-bd_sf"/>
</dbReference>
<dbReference type="PROSITE" id="PS50949">
    <property type="entry name" value="HTH_GNTR"/>
    <property type="match status" value="1"/>
</dbReference>
<dbReference type="SUPFAM" id="SSF46785">
    <property type="entry name" value="Winged helix' DNA-binding domain"/>
    <property type="match status" value="1"/>
</dbReference>
<dbReference type="PRINTS" id="PR00035">
    <property type="entry name" value="HTHGNTR"/>
</dbReference>
<comment type="caution">
    <text evidence="5">The sequence shown here is derived from an EMBL/GenBank/DDBJ whole genome shotgun (WGS) entry which is preliminary data.</text>
</comment>
<name>A0A5B0DTQ1_9HYPH</name>
<evidence type="ECO:0000259" key="4">
    <source>
        <dbReference type="PROSITE" id="PS50949"/>
    </source>
</evidence>
<dbReference type="CDD" id="cd07377">
    <property type="entry name" value="WHTH_GntR"/>
    <property type="match status" value="1"/>
</dbReference>
<dbReference type="Gene3D" id="1.10.10.10">
    <property type="entry name" value="Winged helix-like DNA-binding domain superfamily/Winged helix DNA-binding domain"/>
    <property type="match status" value="1"/>
</dbReference>
<dbReference type="InterPro" id="IPR011711">
    <property type="entry name" value="GntR_C"/>
</dbReference>
<dbReference type="InterPro" id="IPR036388">
    <property type="entry name" value="WH-like_DNA-bd_sf"/>
</dbReference>
<dbReference type="SMART" id="SM00345">
    <property type="entry name" value="HTH_GNTR"/>
    <property type="match status" value="1"/>
</dbReference>
<dbReference type="Pfam" id="PF00392">
    <property type="entry name" value="GntR"/>
    <property type="match status" value="1"/>
</dbReference>
<dbReference type="PANTHER" id="PTHR43537">
    <property type="entry name" value="TRANSCRIPTIONAL REGULATOR, GNTR FAMILY"/>
    <property type="match status" value="1"/>
</dbReference>
<keyword evidence="1" id="KW-0805">Transcription regulation</keyword>
<evidence type="ECO:0000313" key="5">
    <source>
        <dbReference type="EMBL" id="KAA0969816.1"/>
    </source>
</evidence>
<dbReference type="InterPro" id="IPR000524">
    <property type="entry name" value="Tscrpt_reg_HTH_GntR"/>
</dbReference>
<dbReference type="SMART" id="SM00895">
    <property type="entry name" value="FCD"/>
    <property type="match status" value="1"/>
</dbReference>
<sequence length="224" mass="24664">MELKISPNTVLSETVRVLRKAIVEGRFKPGDRLVEAELCQMLNVSRPSVREALRRLEAERLVDIIPNKGPVIPLMPWEHAEQIYKTRMLLEGEIAALAARMAKPADISDLRLALEAFEDAARRGDAARQISSTKAFYDIVLRIAHNPIIAEILEGLHARISFLRGKSMSRAGRALASAEELSWIANAIADGDEEAARGMAVMHVTRAAEAAFEVYANSAPQEGD</sequence>
<proteinExistence type="predicted"/>
<dbReference type="Pfam" id="PF07729">
    <property type="entry name" value="FCD"/>
    <property type="match status" value="1"/>
</dbReference>